<evidence type="ECO:0000256" key="1">
    <source>
        <dbReference type="ARBA" id="ARBA00004533"/>
    </source>
</evidence>
<proteinExistence type="predicted"/>
<keyword evidence="5" id="KW-0812">Transmembrane</keyword>
<reference evidence="10 11" key="1">
    <citation type="submission" date="2019-03" db="EMBL/GenBank/DDBJ databases">
        <title>Genomic analyses of the natural microbiome of Caenorhabditis elegans.</title>
        <authorList>
            <person name="Samuel B."/>
        </authorList>
    </citation>
    <scope>NUCLEOTIDE SEQUENCE [LARGE SCALE GENOMIC DNA]</scope>
    <source>
        <strain evidence="10 11">BIGb0525</strain>
    </source>
</reference>
<evidence type="ECO:0000256" key="2">
    <source>
        <dbReference type="ARBA" id="ARBA00022448"/>
    </source>
</evidence>
<keyword evidence="3" id="KW-1003">Cell membrane</keyword>
<comment type="subcellular location">
    <subcellularLocation>
        <location evidence="1">Cell inner membrane</location>
    </subcellularLocation>
</comment>
<dbReference type="Proteomes" id="UP000295804">
    <property type="component" value="Unassembled WGS sequence"/>
</dbReference>
<sequence length="143" mass="14811">MTFTARFSPPQMVQALALLAALVGVATWSSLLLTSAESHTPAAAPQLLAARSDSPALQWFSNQTAPVDIKVSGVMAGSRGAVAILSLNDGPPRSFLQGEKVGPGVRLVAVEGDGVLIEQGGERVRLGVERLGEGVVLPSLTRQ</sequence>
<keyword evidence="7" id="KW-1133">Transmembrane helix</keyword>
<dbReference type="GO" id="GO:0015031">
    <property type="term" value="P:protein transport"/>
    <property type="evidence" value="ECO:0007669"/>
    <property type="project" value="UniProtKB-KW"/>
</dbReference>
<evidence type="ECO:0000313" key="10">
    <source>
        <dbReference type="EMBL" id="TDV52968.1"/>
    </source>
</evidence>
<gene>
    <name evidence="10" type="ORF">EDF87_10132</name>
</gene>
<evidence type="ECO:0000259" key="9">
    <source>
        <dbReference type="Pfam" id="PF11356"/>
    </source>
</evidence>
<evidence type="ECO:0000256" key="8">
    <source>
        <dbReference type="ARBA" id="ARBA00023136"/>
    </source>
</evidence>
<keyword evidence="8" id="KW-0472">Membrane</keyword>
<keyword evidence="6" id="KW-0653">Protein transport</keyword>
<evidence type="ECO:0000313" key="11">
    <source>
        <dbReference type="Proteomes" id="UP000295804"/>
    </source>
</evidence>
<dbReference type="RefSeq" id="WP_134173605.1">
    <property type="nucleotide sequence ID" value="NZ_SOCQ01000001.1"/>
</dbReference>
<dbReference type="Gene3D" id="2.30.30.830">
    <property type="match status" value="1"/>
</dbReference>
<dbReference type="AlphaFoldDB" id="A0A4R7VTR6"/>
<accession>A0A4R7VTR6</accession>
<protein>
    <submittedName>
        <fullName evidence="10">Type II secretion system protein C (GspC)</fullName>
    </submittedName>
</protein>
<comment type="caution">
    <text evidence="10">The sequence shown here is derived from an EMBL/GenBank/DDBJ whole genome shotgun (WGS) entry which is preliminary data.</text>
</comment>
<dbReference type="InterPro" id="IPR024961">
    <property type="entry name" value="T2SS_GspC_N"/>
</dbReference>
<evidence type="ECO:0000256" key="7">
    <source>
        <dbReference type="ARBA" id="ARBA00022989"/>
    </source>
</evidence>
<keyword evidence="2" id="KW-0813">Transport</keyword>
<dbReference type="GO" id="GO:0005886">
    <property type="term" value="C:plasma membrane"/>
    <property type="evidence" value="ECO:0007669"/>
    <property type="project" value="UniProtKB-SubCell"/>
</dbReference>
<dbReference type="EMBL" id="SOCQ01000001">
    <property type="protein sequence ID" value="TDV52968.1"/>
    <property type="molecule type" value="Genomic_DNA"/>
</dbReference>
<dbReference type="Pfam" id="PF11356">
    <property type="entry name" value="T2SSC"/>
    <property type="match status" value="1"/>
</dbReference>
<evidence type="ECO:0000256" key="3">
    <source>
        <dbReference type="ARBA" id="ARBA00022475"/>
    </source>
</evidence>
<evidence type="ECO:0000256" key="5">
    <source>
        <dbReference type="ARBA" id="ARBA00022692"/>
    </source>
</evidence>
<keyword evidence="4" id="KW-0997">Cell inner membrane</keyword>
<evidence type="ECO:0000256" key="6">
    <source>
        <dbReference type="ARBA" id="ARBA00022927"/>
    </source>
</evidence>
<organism evidence="10 11">
    <name type="scientific">Pseudomonas helmanticensis</name>
    <dbReference type="NCBI Taxonomy" id="1471381"/>
    <lineage>
        <taxon>Bacteria</taxon>
        <taxon>Pseudomonadati</taxon>
        <taxon>Pseudomonadota</taxon>
        <taxon>Gammaproteobacteria</taxon>
        <taxon>Pseudomonadales</taxon>
        <taxon>Pseudomonadaceae</taxon>
        <taxon>Pseudomonas</taxon>
    </lineage>
</organism>
<feature type="domain" description="Type II secretion system protein GspC N-terminal" evidence="9">
    <location>
        <begin position="67"/>
        <end position="126"/>
    </location>
</feature>
<evidence type="ECO:0000256" key="4">
    <source>
        <dbReference type="ARBA" id="ARBA00022519"/>
    </source>
</evidence>
<name>A0A4R7VTR6_9PSED</name>